<proteinExistence type="predicted"/>
<evidence type="ECO:0000313" key="6">
    <source>
        <dbReference type="EMBL" id="RZS84109.1"/>
    </source>
</evidence>
<dbReference type="GO" id="GO:0051539">
    <property type="term" value="F:4 iron, 4 sulfur cluster binding"/>
    <property type="evidence" value="ECO:0007669"/>
    <property type="project" value="UniProtKB-KW"/>
</dbReference>
<evidence type="ECO:0000256" key="3">
    <source>
        <dbReference type="ARBA" id="ARBA00023002"/>
    </source>
</evidence>
<dbReference type="InterPro" id="IPR039650">
    <property type="entry name" value="HdrA-like"/>
</dbReference>
<dbReference type="PANTHER" id="PTHR43498">
    <property type="entry name" value="FERREDOXIN:COB-COM HETERODISULFIDE REDUCTASE SUBUNIT A"/>
    <property type="match status" value="1"/>
</dbReference>
<evidence type="ECO:0000256" key="4">
    <source>
        <dbReference type="ARBA" id="ARBA00023004"/>
    </source>
</evidence>
<keyword evidence="3" id="KW-0560">Oxidoreductase</keyword>
<evidence type="ECO:0000256" key="1">
    <source>
        <dbReference type="ARBA" id="ARBA00022485"/>
    </source>
</evidence>
<dbReference type="InterPro" id="IPR036188">
    <property type="entry name" value="FAD/NAD-bd_sf"/>
</dbReference>
<dbReference type="GO" id="GO:0016491">
    <property type="term" value="F:oxidoreductase activity"/>
    <property type="evidence" value="ECO:0007669"/>
    <property type="project" value="UniProtKB-KW"/>
</dbReference>
<keyword evidence="7" id="KW-1185">Reference proteome</keyword>
<dbReference type="GO" id="GO:0046872">
    <property type="term" value="F:metal ion binding"/>
    <property type="evidence" value="ECO:0007669"/>
    <property type="project" value="UniProtKB-KW"/>
</dbReference>
<keyword evidence="2" id="KW-0479">Metal-binding</keyword>
<dbReference type="RefSeq" id="WP_130355501.1">
    <property type="nucleotide sequence ID" value="NZ_SGXC01000001.1"/>
</dbReference>
<dbReference type="Gene3D" id="3.50.50.60">
    <property type="entry name" value="FAD/NAD(P)-binding domain"/>
    <property type="match status" value="1"/>
</dbReference>
<accession>A0A4Q7NGX9</accession>
<comment type="caution">
    <text evidence="6">The sequence shown here is derived from an EMBL/GenBank/DDBJ whole genome shotgun (WGS) entry which is preliminary data.</text>
</comment>
<dbReference type="SUPFAM" id="SSF51905">
    <property type="entry name" value="FAD/NAD(P)-binding domain"/>
    <property type="match status" value="1"/>
</dbReference>
<dbReference type="Proteomes" id="UP000292445">
    <property type="component" value="Unassembled WGS sequence"/>
</dbReference>
<dbReference type="EMBL" id="SGXC01000001">
    <property type="protein sequence ID" value="RZS84109.1"/>
    <property type="molecule type" value="Genomic_DNA"/>
</dbReference>
<dbReference type="AlphaFoldDB" id="A0A4Q7NGX9"/>
<sequence>MAQQLNQAHYDVVVLGGGAAGVAAAAAAARNGRRTLIIEVNPILGGELLSGMSLDGVLNARGEYVVGGISDELFDECRRMNGFIGPVHDHRLICYVCVDPEIMKIAVMRVLDRHGVTAWVNSFAEDVVVRDGVVTGLVVVNKSGRTLVTADHFLDCSGDGDLAARAGAPFEMSDDSGDLQPVSLMFRVGNVDSATLLRFARENPASMAVGESDYIRGDKTDEQLLDLLVEQGQPSVFFKSEGPFLGDAIRRGDLAPTALIMIQPTSAARKEVCVNATRVGGNIDGTDTAAVSATVGTLMEQVWQTYEFVKAHLPGFEHSVFAGLAPRVGVRETRRIMGDYLLTKEDVVSGRKQPDSAVAKGAQHVDIHQSGTTQIRIPIANGGSYDIPFGCLLPKGLKNVMVAGRCLSATREGMGTARTMGPCMAMGQAVGTAAAMCAERGDADVRALPVKELQARLRAQGGVIDGVY</sequence>
<evidence type="ECO:0000313" key="7">
    <source>
        <dbReference type="Proteomes" id="UP000292445"/>
    </source>
</evidence>
<evidence type="ECO:0000256" key="5">
    <source>
        <dbReference type="ARBA" id="ARBA00023014"/>
    </source>
</evidence>
<evidence type="ECO:0000256" key="2">
    <source>
        <dbReference type="ARBA" id="ARBA00022723"/>
    </source>
</evidence>
<gene>
    <name evidence="6" type="ORF">EV675_0111</name>
</gene>
<dbReference type="PANTHER" id="PTHR43498:SF1">
    <property type="entry name" value="COB--COM HETERODISULFIDE REDUCTASE IRON-SULFUR SUBUNIT A"/>
    <property type="match status" value="1"/>
</dbReference>
<protein>
    <submittedName>
        <fullName evidence="6">FAD dependent oxidoreductase</fullName>
    </submittedName>
</protein>
<keyword evidence="4" id="KW-0408">Iron</keyword>
<name>A0A4Q7NGX9_9BURK</name>
<organism evidence="6 7">
    <name type="scientific">Pigmentiphaga kullae</name>
    <dbReference type="NCBI Taxonomy" id="151784"/>
    <lineage>
        <taxon>Bacteria</taxon>
        <taxon>Pseudomonadati</taxon>
        <taxon>Pseudomonadota</taxon>
        <taxon>Betaproteobacteria</taxon>
        <taxon>Burkholderiales</taxon>
        <taxon>Alcaligenaceae</taxon>
        <taxon>Pigmentiphaga</taxon>
    </lineage>
</organism>
<dbReference type="Pfam" id="PF12831">
    <property type="entry name" value="FAD_oxidored"/>
    <property type="match status" value="1"/>
</dbReference>
<keyword evidence="1" id="KW-0004">4Fe-4S</keyword>
<reference evidence="6 7" key="1">
    <citation type="submission" date="2019-02" db="EMBL/GenBank/DDBJ databases">
        <title>Genomic Encyclopedia of Type Strains, Phase IV (KMG-IV): sequencing the most valuable type-strain genomes for metagenomic binning, comparative biology and taxonomic classification.</title>
        <authorList>
            <person name="Goeker M."/>
        </authorList>
    </citation>
    <scope>NUCLEOTIDE SEQUENCE [LARGE SCALE GENOMIC DNA]</scope>
    <source>
        <strain evidence="6 7">K24</strain>
    </source>
</reference>
<dbReference type="OrthoDB" id="9777740at2"/>
<keyword evidence="5" id="KW-0411">Iron-sulfur</keyword>